<dbReference type="InterPro" id="IPR022617">
    <property type="entry name" value="Rad60/SUMO-like_dom"/>
</dbReference>
<proteinExistence type="predicted"/>
<dbReference type="SUPFAM" id="SSF54236">
    <property type="entry name" value="Ubiquitin-like"/>
    <property type="match status" value="1"/>
</dbReference>
<evidence type="ECO:0000313" key="3">
    <source>
        <dbReference type="Proteomes" id="UP000076842"/>
    </source>
</evidence>
<protein>
    <recommendedName>
        <fullName evidence="1">Rad60/SUMO-like domain-containing protein</fullName>
    </recommendedName>
</protein>
<gene>
    <name evidence="2" type="ORF">CALCODRAFT_33984</name>
</gene>
<dbReference type="Pfam" id="PF11976">
    <property type="entry name" value="Rad60-SLD"/>
    <property type="match status" value="1"/>
</dbReference>
<evidence type="ECO:0000313" key="2">
    <source>
        <dbReference type="EMBL" id="KZT53888.1"/>
    </source>
</evidence>
<dbReference type="CDD" id="cd01763">
    <property type="entry name" value="Ubl_SUMO_like"/>
    <property type="match status" value="1"/>
</dbReference>
<feature type="domain" description="Rad60/SUMO-like" evidence="1">
    <location>
        <begin position="94"/>
        <end position="148"/>
    </location>
</feature>
<dbReference type="Gene3D" id="3.10.20.90">
    <property type="entry name" value="Phosphatidylinositol 3-kinase Catalytic Subunit, Chain A, domain 1"/>
    <property type="match status" value="1"/>
</dbReference>
<reference evidence="2 3" key="1">
    <citation type="journal article" date="2016" name="Mol. Biol. Evol.">
        <title>Comparative Genomics of Early-Diverging Mushroom-Forming Fungi Provides Insights into the Origins of Lignocellulose Decay Capabilities.</title>
        <authorList>
            <person name="Nagy L.G."/>
            <person name="Riley R."/>
            <person name="Tritt A."/>
            <person name="Adam C."/>
            <person name="Daum C."/>
            <person name="Floudas D."/>
            <person name="Sun H."/>
            <person name="Yadav J.S."/>
            <person name="Pangilinan J."/>
            <person name="Larsson K.H."/>
            <person name="Matsuura K."/>
            <person name="Barry K."/>
            <person name="Labutti K."/>
            <person name="Kuo R."/>
            <person name="Ohm R.A."/>
            <person name="Bhattacharya S.S."/>
            <person name="Shirouzu T."/>
            <person name="Yoshinaga Y."/>
            <person name="Martin F.M."/>
            <person name="Grigoriev I.V."/>
            <person name="Hibbett D.S."/>
        </authorList>
    </citation>
    <scope>NUCLEOTIDE SEQUENCE [LARGE SCALE GENOMIC DNA]</scope>
    <source>
        <strain evidence="2 3">HHB12733</strain>
    </source>
</reference>
<sequence length="158" mass="17948">MPPTVPSIRIALKSMKTHTYLIPVKITSTWSELQLTLRKIFPSFQSPFIIYAESGDIIHSSVWSSYVTDQALFFVEPRPKEKLRLIVDVSGPSEPVTVAVYPWGELQHMMDRFAKRLGKDPTGARLEKDGSTLHLSQTVEEAGIVSEDRLMCTWRDEL</sequence>
<dbReference type="InterPro" id="IPR029071">
    <property type="entry name" value="Ubiquitin-like_domsf"/>
</dbReference>
<dbReference type="Proteomes" id="UP000076842">
    <property type="component" value="Unassembled WGS sequence"/>
</dbReference>
<dbReference type="InParanoid" id="A0A165E114"/>
<accession>A0A165E114</accession>
<organism evidence="2 3">
    <name type="scientific">Calocera cornea HHB12733</name>
    <dbReference type="NCBI Taxonomy" id="1353952"/>
    <lineage>
        <taxon>Eukaryota</taxon>
        <taxon>Fungi</taxon>
        <taxon>Dikarya</taxon>
        <taxon>Basidiomycota</taxon>
        <taxon>Agaricomycotina</taxon>
        <taxon>Dacrymycetes</taxon>
        <taxon>Dacrymycetales</taxon>
        <taxon>Dacrymycetaceae</taxon>
        <taxon>Calocera</taxon>
    </lineage>
</organism>
<dbReference type="EMBL" id="KV424026">
    <property type="protein sequence ID" value="KZT53888.1"/>
    <property type="molecule type" value="Genomic_DNA"/>
</dbReference>
<name>A0A165E114_9BASI</name>
<dbReference type="AlphaFoldDB" id="A0A165E114"/>
<keyword evidence="3" id="KW-1185">Reference proteome</keyword>
<evidence type="ECO:0000259" key="1">
    <source>
        <dbReference type="Pfam" id="PF11976"/>
    </source>
</evidence>